<dbReference type="Proteomes" id="UP000051181">
    <property type="component" value="Unassembled WGS sequence"/>
</dbReference>
<keyword evidence="1" id="KW-0472">Membrane</keyword>
<dbReference type="GeneID" id="65916874"/>
<feature type="transmembrane region" description="Helical" evidence="1">
    <location>
        <begin position="41"/>
        <end position="58"/>
    </location>
</feature>
<proteinExistence type="predicted"/>
<dbReference type="PATRIC" id="fig|913848.6.peg.457"/>
<keyword evidence="1" id="KW-0812">Transmembrane</keyword>
<dbReference type="EMBL" id="AZCN01000014">
    <property type="protein sequence ID" value="KRK18494.1"/>
    <property type="molecule type" value="Genomic_DNA"/>
</dbReference>
<dbReference type="RefSeq" id="WP_010009714.1">
    <property type="nucleotide sequence ID" value="NZ_AZCN01000014.1"/>
</dbReference>
<comment type="caution">
    <text evidence="2">The sequence shown here is derived from an EMBL/GenBank/DDBJ whole genome shotgun (WGS) entry which is preliminary data.</text>
</comment>
<dbReference type="eggNOG" id="COG4915">
    <property type="taxonomic scope" value="Bacteria"/>
</dbReference>
<keyword evidence="1" id="KW-1133">Transmembrane helix</keyword>
<evidence type="ECO:0000313" key="2">
    <source>
        <dbReference type="EMBL" id="KRK18494.1"/>
    </source>
</evidence>
<feature type="transmembrane region" description="Helical" evidence="1">
    <location>
        <begin position="12"/>
        <end position="29"/>
    </location>
</feature>
<evidence type="ECO:0008006" key="4">
    <source>
        <dbReference type="Google" id="ProtNLM"/>
    </source>
</evidence>
<evidence type="ECO:0000256" key="1">
    <source>
        <dbReference type="SAM" id="Phobius"/>
    </source>
</evidence>
<dbReference type="InterPro" id="IPR018770">
    <property type="entry name" value="ChloroindolylP_hydrolase"/>
</dbReference>
<name>A0A0R1FAG6_9LACO</name>
<organism evidence="2 3">
    <name type="scientific">Loigolactobacillus coryniformis subsp. coryniformis KCTC 3167 = DSM 20001</name>
    <dbReference type="NCBI Taxonomy" id="913848"/>
    <lineage>
        <taxon>Bacteria</taxon>
        <taxon>Bacillati</taxon>
        <taxon>Bacillota</taxon>
        <taxon>Bacilli</taxon>
        <taxon>Lactobacillales</taxon>
        <taxon>Lactobacillaceae</taxon>
        <taxon>Loigolactobacillus</taxon>
    </lineage>
</organism>
<dbReference type="Pfam" id="PF10112">
    <property type="entry name" value="Halogen_Hydrol"/>
    <property type="match status" value="1"/>
</dbReference>
<dbReference type="AlphaFoldDB" id="A0A0R1FAG6"/>
<reference evidence="2 3" key="1">
    <citation type="journal article" date="2015" name="Genome Announc.">
        <title>Expanding the biotechnology potential of lactobacilli through comparative genomics of 213 strains and associated genera.</title>
        <authorList>
            <person name="Sun Z."/>
            <person name="Harris H.M."/>
            <person name="McCann A."/>
            <person name="Guo C."/>
            <person name="Argimon S."/>
            <person name="Zhang W."/>
            <person name="Yang X."/>
            <person name="Jeffery I.B."/>
            <person name="Cooney J.C."/>
            <person name="Kagawa T.F."/>
            <person name="Liu W."/>
            <person name="Song Y."/>
            <person name="Salvetti E."/>
            <person name="Wrobel A."/>
            <person name="Rasinkangas P."/>
            <person name="Parkhill J."/>
            <person name="Rea M.C."/>
            <person name="O'Sullivan O."/>
            <person name="Ritari J."/>
            <person name="Douillard F.P."/>
            <person name="Paul Ross R."/>
            <person name="Yang R."/>
            <person name="Briner A.E."/>
            <person name="Felis G.E."/>
            <person name="de Vos W.M."/>
            <person name="Barrangou R."/>
            <person name="Klaenhammer T.R."/>
            <person name="Caufield P.W."/>
            <person name="Cui Y."/>
            <person name="Zhang H."/>
            <person name="O'Toole P.W."/>
        </authorList>
    </citation>
    <scope>NUCLEOTIDE SEQUENCE [LARGE SCALE GENOMIC DNA]</scope>
    <source>
        <strain evidence="2 3">DSM 20001</strain>
    </source>
</reference>
<gene>
    <name evidence="2" type="ORF">FD22_GL000447</name>
</gene>
<sequence length="235" mass="26782">MQKRISKRRSWLINAIIFIASFYAFRLVFDGCMNGNFNNTLALGGAVIVTGIIFWWQQRQPQAAKNLKNVDQTMLTHYRKAGMSDEDIQFFRETMSTAKDQIDQLNQNMQSVPKLRAIELHSEPVKVSRAIFKTIVAEPQKLHAASDFLYRHLPTMVDLTKKHIAINKHEVKDKDTYTVLDKSATVISDLAQQFRDDYEALVADDLSDIDVDMTLAQAALKKSQTAAKESNNDEQ</sequence>
<protein>
    <recommendedName>
        <fullName evidence="4">5-bromo-4-chloroindolyl phosphate hydrolysis protein</fullName>
    </recommendedName>
</protein>
<evidence type="ECO:0000313" key="3">
    <source>
        <dbReference type="Proteomes" id="UP000051181"/>
    </source>
</evidence>
<accession>A0A0R1FAG6</accession>